<name>A0A850T7Y5_9BACT</name>
<evidence type="ECO:0000313" key="2">
    <source>
        <dbReference type="Proteomes" id="UP000553343"/>
    </source>
</evidence>
<accession>A0A850T7Y5</accession>
<proteinExistence type="predicted"/>
<dbReference type="EMBL" id="JACADJ010000038">
    <property type="protein sequence ID" value="NWH05562.1"/>
    <property type="molecule type" value="Genomic_DNA"/>
</dbReference>
<protein>
    <recommendedName>
        <fullName evidence="3">Radical SAM protein</fullName>
    </recommendedName>
</protein>
<reference evidence="1 2" key="1">
    <citation type="submission" date="2020-06" db="EMBL/GenBank/DDBJ databases">
        <title>High-quality draft genome of sulfate reducer Desulfobacter latus type strain AcrS2 isolated from marine sediment.</title>
        <authorList>
            <person name="Hoppe M."/>
            <person name="Larsen C.K."/>
            <person name="Marshall I.P.G."/>
            <person name="Schramm A."/>
            <person name="Marietou A.G."/>
        </authorList>
    </citation>
    <scope>NUCLEOTIDE SEQUENCE [LARGE SCALE GENOMIC DNA]</scope>
    <source>
        <strain evidence="1 2">AcRS2</strain>
    </source>
</reference>
<evidence type="ECO:0008006" key="3">
    <source>
        <dbReference type="Google" id="ProtNLM"/>
    </source>
</evidence>
<organism evidence="1 2">
    <name type="scientific">Desulfobacter latus</name>
    <dbReference type="NCBI Taxonomy" id="2292"/>
    <lineage>
        <taxon>Bacteria</taxon>
        <taxon>Pseudomonadati</taxon>
        <taxon>Thermodesulfobacteriota</taxon>
        <taxon>Desulfobacteria</taxon>
        <taxon>Desulfobacterales</taxon>
        <taxon>Desulfobacteraceae</taxon>
        <taxon>Desulfobacter</taxon>
    </lineage>
</organism>
<dbReference type="RefSeq" id="WP_178366996.1">
    <property type="nucleotide sequence ID" value="NZ_JACADJ010000038.1"/>
</dbReference>
<dbReference type="AlphaFoldDB" id="A0A850T7Y5"/>
<comment type="caution">
    <text evidence="1">The sequence shown here is derived from an EMBL/GenBank/DDBJ whole genome shotgun (WGS) entry which is preliminary data.</text>
</comment>
<dbReference type="Proteomes" id="UP000553343">
    <property type="component" value="Unassembled WGS sequence"/>
</dbReference>
<keyword evidence="2" id="KW-1185">Reference proteome</keyword>
<gene>
    <name evidence="1" type="ORF">HXW94_11280</name>
</gene>
<sequence>MTHIQSGLKTAARMLKGRMPGQLVIQITDRCNATCPQCGRHIVSKILYYSLLK</sequence>
<evidence type="ECO:0000313" key="1">
    <source>
        <dbReference type="EMBL" id="NWH05562.1"/>
    </source>
</evidence>